<reference evidence="3 4" key="1">
    <citation type="submission" date="2020-08" db="EMBL/GenBank/DDBJ databases">
        <title>Genomic Encyclopedia of Type Strains, Phase IV (KMG-IV): sequencing the most valuable type-strain genomes for metagenomic binning, comparative biology and taxonomic classification.</title>
        <authorList>
            <person name="Goeker M."/>
        </authorList>
    </citation>
    <scope>NUCLEOTIDE SEQUENCE [LARGE SCALE GENOMIC DNA]</scope>
    <source>
        <strain evidence="3 4">DSM 14552</strain>
    </source>
</reference>
<feature type="signal peptide" evidence="2">
    <location>
        <begin position="1"/>
        <end position="26"/>
    </location>
</feature>
<comment type="caution">
    <text evidence="3">The sequence shown here is derived from an EMBL/GenBank/DDBJ whole genome shotgun (WGS) entry which is preliminary data.</text>
</comment>
<feature type="region of interest" description="Disordered" evidence="1">
    <location>
        <begin position="51"/>
        <end position="75"/>
    </location>
</feature>
<keyword evidence="4" id="KW-1185">Reference proteome</keyword>
<feature type="chain" id="PRO_5030801945" evidence="2">
    <location>
        <begin position="27"/>
        <end position="263"/>
    </location>
</feature>
<keyword evidence="2" id="KW-0732">Signal</keyword>
<sequence>MHLNAMARLALSSVVAICGASQVVMATSAASTPTTHFAVVQPEPDITGVWERDPFPFGDDDETALTPPPGEGPDLNEPYASQWKALQEKRQALLKAGTPLVDASTQCLPEGTPGIMEAIYPIQILQSKGQITVLAELFMQTRRIYMNAKFPEADDLPPSYYGFSSATWDGNVLIVKTRGVQESVKFYDIPHSDAMIVTERYQLIGEDKLRIDVSMDDPVYLKKPYTFTWEYKRNHAYRIPEYVCDHRLDVINADGTVSFGGAN</sequence>
<name>A0A7W6EUV5_9SPHN</name>
<evidence type="ECO:0000313" key="3">
    <source>
        <dbReference type="EMBL" id="MBB3859310.1"/>
    </source>
</evidence>
<evidence type="ECO:0000256" key="1">
    <source>
        <dbReference type="SAM" id="MobiDB-lite"/>
    </source>
</evidence>
<organism evidence="3 4">
    <name type="scientific">Novosphingobium hassiacum</name>
    <dbReference type="NCBI Taxonomy" id="173676"/>
    <lineage>
        <taxon>Bacteria</taxon>
        <taxon>Pseudomonadati</taxon>
        <taxon>Pseudomonadota</taxon>
        <taxon>Alphaproteobacteria</taxon>
        <taxon>Sphingomonadales</taxon>
        <taxon>Sphingomonadaceae</taxon>
        <taxon>Novosphingobium</taxon>
    </lineage>
</organism>
<dbReference type="EMBL" id="JACICY010000001">
    <property type="protein sequence ID" value="MBB3859310.1"/>
    <property type="molecule type" value="Genomic_DNA"/>
</dbReference>
<accession>A0A7W6EUV5</accession>
<gene>
    <name evidence="3" type="ORF">GGQ88_000550</name>
</gene>
<protein>
    <submittedName>
        <fullName evidence="3">Uncharacterized protein</fullName>
    </submittedName>
</protein>
<proteinExistence type="predicted"/>
<evidence type="ECO:0000256" key="2">
    <source>
        <dbReference type="SAM" id="SignalP"/>
    </source>
</evidence>
<dbReference type="AlphaFoldDB" id="A0A7W6EUV5"/>
<dbReference type="Proteomes" id="UP000562395">
    <property type="component" value="Unassembled WGS sequence"/>
</dbReference>
<dbReference type="RefSeq" id="WP_183611551.1">
    <property type="nucleotide sequence ID" value="NZ_JACICY010000001.1"/>
</dbReference>
<evidence type="ECO:0000313" key="4">
    <source>
        <dbReference type="Proteomes" id="UP000562395"/>
    </source>
</evidence>